<sequence length="92" mass="10274">MGESTDWEDRAYTYIFEEEIRGLKRRKAHDPDLTVGELKGILDSLYTSEGNNYEGRGPVGDITIAATIAAYERFIIDWEAANKSAENGSKAD</sequence>
<dbReference type="Proteomes" id="UP000016649">
    <property type="component" value="Unassembled WGS sequence"/>
</dbReference>
<proteinExistence type="predicted"/>
<accession>A0ABN0P1W1</accession>
<dbReference type="EMBL" id="AWVH01000002">
    <property type="protein sequence ID" value="ERJ94581.1"/>
    <property type="molecule type" value="Genomic_DNA"/>
</dbReference>
<gene>
    <name evidence="1" type="ORF">HMPREF9193_00120</name>
</gene>
<evidence type="ECO:0000313" key="1">
    <source>
        <dbReference type="EMBL" id="ERJ94581.1"/>
    </source>
</evidence>
<organism evidence="1 2">
    <name type="scientific">Treponema lecithinolyticum ATCC 700332</name>
    <dbReference type="NCBI Taxonomy" id="1321815"/>
    <lineage>
        <taxon>Bacteria</taxon>
        <taxon>Pseudomonadati</taxon>
        <taxon>Spirochaetota</taxon>
        <taxon>Spirochaetia</taxon>
        <taxon>Spirochaetales</taxon>
        <taxon>Treponemataceae</taxon>
        <taxon>Treponema</taxon>
    </lineage>
</organism>
<reference evidence="1 2" key="1">
    <citation type="submission" date="2013-08" db="EMBL/GenBank/DDBJ databases">
        <authorList>
            <person name="Weinstock G."/>
            <person name="Sodergren E."/>
            <person name="Wylie T."/>
            <person name="Fulton L."/>
            <person name="Fulton R."/>
            <person name="Fronick C."/>
            <person name="O'Laughlin M."/>
            <person name="Godfrey J."/>
            <person name="Miner T."/>
            <person name="Herter B."/>
            <person name="Appelbaum E."/>
            <person name="Cordes M."/>
            <person name="Lek S."/>
            <person name="Wollam A."/>
            <person name="Pepin K.H."/>
            <person name="Palsikar V.B."/>
            <person name="Mitreva M."/>
            <person name="Wilson R.K."/>
        </authorList>
    </citation>
    <scope>NUCLEOTIDE SEQUENCE [LARGE SCALE GENOMIC DNA]</scope>
    <source>
        <strain evidence="1 2">ATCC 700332</strain>
    </source>
</reference>
<protein>
    <submittedName>
        <fullName evidence="1">Uncharacterized protein</fullName>
    </submittedName>
</protein>
<keyword evidence="2" id="KW-1185">Reference proteome</keyword>
<evidence type="ECO:0000313" key="2">
    <source>
        <dbReference type="Proteomes" id="UP000016649"/>
    </source>
</evidence>
<comment type="caution">
    <text evidence="1">The sequence shown here is derived from an EMBL/GenBank/DDBJ whole genome shotgun (WGS) entry which is preliminary data.</text>
</comment>
<dbReference type="RefSeq" id="WP_021686087.1">
    <property type="nucleotide sequence ID" value="NZ_KI260552.1"/>
</dbReference>
<name>A0ABN0P1W1_TRELE</name>